<sequence>MQVSQTRIDDLLLIEPDVYRDERGYFFEHYSRARYEALGVVAEFVQDNCSFSRRGTIRGLHYQIGAGAQGKLTSVLHGRVLDVAVDVRFGSPTFGQYVAVELSDENHVQFWIPPGFAHGFSVLSETVVFMYKCTSFYSKEHERSVRFDDPDLAIDWRVTDPIVSEKDLAAPYLRSVGKDDLFS</sequence>
<comment type="catalytic activity">
    <reaction evidence="1 7">
        <text>dTDP-4-dehydro-6-deoxy-alpha-D-glucose = dTDP-4-dehydro-beta-L-rhamnose</text>
        <dbReference type="Rhea" id="RHEA:16969"/>
        <dbReference type="ChEBI" id="CHEBI:57649"/>
        <dbReference type="ChEBI" id="CHEBI:62830"/>
        <dbReference type="EC" id="5.1.3.13"/>
    </reaction>
</comment>
<dbReference type="InterPro" id="IPR011051">
    <property type="entry name" value="RmlC_Cupin_sf"/>
</dbReference>
<keyword evidence="9" id="KW-1185">Reference proteome</keyword>
<name>A0AAW6TZ91_9BACT</name>
<dbReference type="InterPro" id="IPR014710">
    <property type="entry name" value="RmlC-like_jellyroll"/>
</dbReference>
<dbReference type="PANTHER" id="PTHR21047">
    <property type="entry name" value="DTDP-6-DEOXY-D-GLUCOSE-3,5 EPIMERASE"/>
    <property type="match status" value="1"/>
</dbReference>
<feature type="active site" description="Proton donor" evidence="5">
    <location>
        <position position="131"/>
    </location>
</feature>
<comment type="pathway">
    <text evidence="7">Carbohydrate biosynthesis; dTDP-L-rhamnose biosynthesis.</text>
</comment>
<evidence type="ECO:0000256" key="7">
    <source>
        <dbReference type="RuleBase" id="RU364069"/>
    </source>
</evidence>
<organism evidence="8 9">
    <name type="scientific">Anaerobaca lacustris</name>
    <dbReference type="NCBI Taxonomy" id="3044600"/>
    <lineage>
        <taxon>Bacteria</taxon>
        <taxon>Pseudomonadati</taxon>
        <taxon>Planctomycetota</taxon>
        <taxon>Phycisphaerae</taxon>
        <taxon>Sedimentisphaerales</taxon>
        <taxon>Anaerobacaceae</taxon>
        <taxon>Anaerobaca</taxon>
    </lineage>
</organism>
<dbReference type="RefSeq" id="WP_349245090.1">
    <property type="nucleotide sequence ID" value="NZ_JASCXX010000012.1"/>
</dbReference>
<evidence type="ECO:0000256" key="6">
    <source>
        <dbReference type="PIRSR" id="PIRSR600888-3"/>
    </source>
</evidence>
<protein>
    <recommendedName>
        <fullName evidence="4 7">dTDP-4-dehydrorhamnose 3,5-epimerase</fullName>
        <ecNumber evidence="3 7">5.1.3.13</ecNumber>
    </recommendedName>
    <alternativeName>
        <fullName evidence="7">Thymidine diphospho-4-keto-rhamnose 3,5-epimerase</fullName>
    </alternativeName>
</protein>
<evidence type="ECO:0000256" key="4">
    <source>
        <dbReference type="ARBA" id="ARBA00019595"/>
    </source>
</evidence>
<feature type="active site" description="Proton acceptor" evidence="5">
    <location>
        <position position="61"/>
    </location>
</feature>
<proteinExistence type="inferred from homology"/>
<keyword evidence="7 8" id="KW-0413">Isomerase</keyword>
<dbReference type="Proteomes" id="UP001431776">
    <property type="component" value="Unassembled WGS sequence"/>
</dbReference>
<evidence type="ECO:0000313" key="9">
    <source>
        <dbReference type="Proteomes" id="UP001431776"/>
    </source>
</evidence>
<dbReference type="AlphaFoldDB" id="A0AAW6TZ91"/>
<reference evidence="8" key="1">
    <citation type="submission" date="2023-05" db="EMBL/GenBank/DDBJ databases">
        <title>Anaerotaeda fermentans gen. nov., sp. nov., a novel anaerobic planctomycete of the new family within the order Sedimentisphaerales isolated from Taman Peninsula, Russia.</title>
        <authorList>
            <person name="Khomyakova M.A."/>
            <person name="Merkel A.Y."/>
            <person name="Slobodkin A.I."/>
        </authorList>
    </citation>
    <scope>NUCLEOTIDE SEQUENCE</scope>
    <source>
        <strain evidence="8">M17dextr</strain>
    </source>
</reference>
<evidence type="ECO:0000313" key="8">
    <source>
        <dbReference type="EMBL" id="MDI6449682.1"/>
    </source>
</evidence>
<dbReference type="GO" id="GO:0019305">
    <property type="term" value="P:dTDP-rhamnose biosynthetic process"/>
    <property type="evidence" value="ECO:0007669"/>
    <property type="project" value="UniProtKB-UniRule"/>
</dbReference>
<gene>
    <name evidence="8" type="primary">rfbC</name>
    <name evidence="8" type="ORF">QJ522_11555</name>
</gene>
<evidence type="ECO:0000256" key="2">
    <source>
        <dbReference type="ARBA" id="ARBA00001997"/>
    </source>
</evidence>
<dbReference type="GO" id="GO:0000271">
    <property type="term" value="P:polysaccharide biosynthetic process"/>
    <property type="evidence" value="ECO:0007669"/>
    <property type="project" value="TreeGrafter"/>
</dbReference>
<feature type="site" description="Participates in a stacking interaction with the thymidine ring of dTDP-4-oxo-6-deoxyglucose" evidence="6">
    <location>
        <position position="137"/>
    </location>
</feature>
<dbReference type="SUPFAM" id="SSF51182">
    <property type="entry name" value="RmlC-like cupins"/>
    <property type="match status" value="1"/>
</dbReference>
<evidence type="ECO:0000256" key="1">
    <source>
        <dbReference type="ARBA" id="ARBA00001298"/>
    </source>
</evidence>
<evidence type="ECO:0000256" key="5">
    <source>
        <dbReference type="PIRSR" id="PIRSR600888-1"/>
    </source>
</evidence>
<dbReference type="Pfam" id="PF00908">
    <property type="entry name" value="dTDP_sugar_isom"/>
    <property type="match status" value="1"/>
</dbReference>
<accession>A0AAW6TZ91</accession>
<comment type="function">
    <text evidence="2 7">Catalyzes the epimerization of the C3' and C5'positions of dTDP-6-deoxy-D-xylo-4-hexulose, forming dTDP-6-deoxy-L-lyxo-4-hexulose.</text>
</comment>
<dbReference type="NCBIfam" id="TIGR01221">
    <property type="entry name" value="rmlC"/>
    <property type="match status" value="1"/>
</dbReference>
<dbReference type="InterPro" id="IPR000888">
    <property type="entry name" value="RmlC-like"/>
</dbReference>
<dbReference type="GO" id="GO:0008830">
    <property type="term" value="F:dTDP-4-dehydrorhamnose 3,5-epimerase activity"/>
    <property type="evidence" value="ECO:0007669"/>
    <property type="project" value="UniProtKB-UniRule"/>
</dbReference>
<dbReference type="Gene3D" id="2.60.120.10">
    <property type="entry name" value="Jelly Rolls"/>
    <property type="match status" value="1"/>
</dbReference>
<dbReference type="PANTHER" id="PTHR21047:SF2">
    <property type="entry name" value="THYMIDINE DIPHOSPHO-4-KETO-RHAMNOSE 3,5-EPIMERASE"/>
    <property type="match status" value="1"/>
</dbReference>
<comment type="subunit">
    <text evidence="7">Homodimer.</text>
</comment>
<dbReference type="EC" id="5.1.3.13" evidence="3 7"/>
<dbReference type="CDD" id="cd00438">
    <property type="entry name" value="cupin_RmlC"/>
    <property type="match status" value="1"/>
</dbReference>
<comment type="caution">
    <text evidence="8">The sequence shown here is derived from an EMBL/GenBank/DDBJ whole genome shotgun (WGS) entry which is preliminary data.</text>
</comment>
<comment type="similarity">
    <text evidence="7">Belongs to the dTDP-4-dehydrorhamnose 3,5-epimerase family.</text>
</comment>
<dbReference type="GO" id="GO:0005829">
    <property type="term" value="C:cytosol"/>
    <property type="evidence" value="ECO:0007669"/>
    <property type="project" value="TreeGrafter"/>
</dbReference>
<dbReference type="EMBL" id="JASCXX010000012">
    <property type="protein sequence ID" value="MDI6449682.1"/>
    <property type="molecule type" value="Genomic_DNA"/>
</dbReference>
<evidence type="ECO:0000256" key="3">
    <source>
        <dbReference type="ARBA" id="ARBA00012098"/>
    </source>
</evidence>